<keyword evidence="3" id="KW-1185">Reference proteome</keyword>
<reference evidence="2 3" key="1">
    <citation type="submission" date="2017-11" db="EMBL/GenBank/DDBJ databases">
        <title>Complete genome of a free-living desiccation-tolerant cyanobacterium and its photosynthetic adaptation to extreme terrestrial habitat.</title>
        <authorList>
            <person name="Shang J."/>
        </authorList>
    </citation>
    <scope>NUCLEOTIDE SEQUENCE [LARGE SCALE GENOMIC DNA]</scope>
    <source>
        <strain evidence="2 3">CCNUN1</strain>
    </source>
</reference>
<dbReference type="InterPro" id="IPR013424">
    <property type="entry name" value="Ice-binding_C"/>
</dbReference>
<sequence>MSFTFISNPNFLKLGLTGMLGSVALLLTGTTSAHAVNITATLTADNHYGLYYGQEDGSGLTFVGRNEKGEAGDPGQYNWSLPETFNFNANNEDYLYVLAWDDGFPQSWIGEFKLPSGVSLLSNTSDWVYTIGSGANPGVFGDVPLLTTVASEIGSATWSIPQASAPQGTSPWFTIPGISSQANFIWHDSLNDDSSSDRNYAIFRTKVAITSVPEPSTLSAIAVAGVMGWMIKRKQKASQAE</sequence>
<dbReference type="NCBIfam" id="TIGR02595">
    <property type="entry name" value="PEP_CTERM"/>
    <property type="match status" value="1"/>
</dbReference>
<proteinExistence type="predicted"/>
<keyword evidence="1" id="KW-0732">Signal</keyword>
<accession>A0A2K8SLW7</accession>
<dbReference type="KEGG" id="nfl:COO91_02272"/>
<name>A0A2K8SLW7_9NOSO</name>
<gene>
    <name evidence="2" type="ORF">COO91_02272</name>
</gene>
<evidence type="ECO:0000313" key="3">
    <source>
        <dbReference type="Proteomes" id="UP000232003"/>
    </source>
</evidence>
<protein>
    <submittedName>
        <fullName evidence="2">PEP-CTERM protein-sorting domain</fullName>
    </submittedName>
</protein>
<evidence type="ECO:0000256" key="1">
    <source>
        <dbReference type="SAM" id="SignalP"/>
    </source>
</evidence>
<organism evidence="2 3">
    <name type="scientific">Nostoc flagelliforme CCNUN1</name>
    <dbReference type="NCBI Taxonomy" id="2038116"/>
    <lineage>
        <taxon>Bacteria</taxon>
        <taxon>Bacillati</taxon>
        <taxon>Cyanobacteriota</taxon>
        <taxon>Cyanophyceae</taxon>
        <taxon>Nostocales</taxon>
        <taxon>Nostocaceae</taxon>
        <taxon>Nostoc</taxon>
    </lineage>
</organism>
<dbReference type="EMBL" id="CP024785">
    <property type="protein sequence ID" value="AUB36360.1"/>
    <property type="molecule type" value="Genomic_DNA"/>
</dbReference>
<feature type="chain" id="PRO_5014648874" evidence="1">
    <location>
        <begin position="36"/>
        <end position="241"/>
    </location>
</feature>
<dbReference type="AlphaFoldDB" id="A0A2K8SLW7"/>
<dbReference type="OrthoDB" id="9816455at2"/>
<dbReference type="RefSeq" id="WP_100898314.1">
    <property type="nucleotide sequence ID" value="NZ_CAWNNC010000001.1"/>
</dbReference>
<dbReference type="Proteomes" id="UP000232003">
    <property type="component" value="Chromosome"/>
</dbReference>
<evidence type="ECO:0000313" key="2">
    <source>
        <dbReference type="EMBL" id="AUB36360.1"/>
    </source>
</evidence>
<feature type="signal peptide" evidence="1">
    <location>
        <begin position="1"/>
        <end position="35"/>
    </location>
</feature>